<dbReference type="Proteomes" id="UP001589828">
    <property type="component" value="Unassembled WGS sequence"/>
</dbReference>
<dbReference type="InterPro" id="IPR001406">
    <property type="entry name" value="PsdUridine_synth_TruA"/>
</dbReference>
<reference evidence="7 8" key="1">
    <citation type="submission" date="2024-09" db="EMBL/GenBank/DDBJ databases">
        <authorList>
            <person name="Sun Q."/>
            <person name="Mori K."/>
        </authorList>
    </citation>
    <scope>NUCLEOTIDE SEQUENCE [LARGE SCALE GENOMIC DNA]</scope>
    <source>
        <strain evidence="7 8">NCAIM B.02415</strain>
    </source>
</reference>
<dbReference type="SUPFAM" id="SSF55120">
    <property type="entry name" value="Pseudouridine synthase"/>
    <property type="match status" value="1"/>
</dbReference>
<evidence type="ECO:0000313" key="7">
    <source>
        <dbReference type="EMBL" id="MFC0514978.1"/>
    </source>
</evidence>
<evidence type="ECO:0000256" key="3">
    <source>
        <dbReference type="ARBA" id="ARBA00023235"/>
    </source>
</evidence>
<dbReference type="Gene3D" id="3.30.70.580">
    <property type="entry name" value="Pseudouridine synthase I, catalytic domain, N-terminal subdomain"/>
    <property type="match status" value="1"/>
</dbReference>
<dbReference type="PANTHER" id="PTHR11142">
    <property type="entry name" value="PSEUDOURIDYLATE SYNTHASE"/>
    <property type="match status" value="1"/>
</dbReference>
<gene>
    <name evidence="4 7" type="primary">truA</name>
    <name evidence="7" type="ORF">ACFFGT_12245</name>
</gene>
<evidence type="ECO:0000256" key="2">
    <source>
        <dbReference type="ARBA" id="ARBA00022694"/>
    </source>
</evidence>
<evidence type="ECO:0000256" key="5">
    <source>
        <dbReference type="RuleBase" id="RU003792"/>
    </source>
</evidence>
<keyword evidence="3 4" id="KW-0413">Isomerase</keyword>
<proteinExistence type="inferred from homology"/>
<comment type="caution">
    <text evidence="7">The sequence shown here is derived from an EMBL/GenBank/DDBJ whole genome shotgun (WGS) entry which is preliminary data.</text>
</comment>
<dbReference type="Gene3D" id="3.30.70.660">
    <property type="entry name" value="Pseudouridine synthase I, catalytic domain, C-terminal subdomain"/>
    <property type="match status" value="1"/>
</dbReference>
<dbReference type="NCBIfam" id="TIGR00071">
    <property type="entry name" value="hisT_truA"/>
    <property type="match status" value="1"/>
</dbReference>
<evidence type="ECO:0000256" key="4">
    <source>
        <dbReference type="HAMAP-Rule" id="MF_00171"/>
    </source>
</evidence>
<dbReference type="InterPro" id="IPR020103">
    <property type="entry name" value="PsdUridine_synth_cat_dom_sf"/>
</dbReference>
<name>A0ABV6L6A5_9SPHI</name>
<comment type="catalytic activity">
    <reaction evidence="4 5">
        <text>uridine(38/39/40) in tRNA = pseudouridine(38/39/40) in tRNA</text>
        <dbReference type="Rhea" id="RHEA:22376"/>
        <dbReference type="Rhea" id="RHEA-COMP:10085"/>
        <dbReference type="Rhea" id="RHEA-COMP:10087"/>
        <dbReference type="ChEBI" id="CHEBI:65314"/>
        <dbReference type="ChEBI" id="CHEBI:65315"/>
        <dbReference type="EC" id="5.4.99.12"/>
    </reaction>
</comment>
<comment type="caution">
    <text evidence="4">Lacks conserved residue(s) required for the propagation of feature annotation.</text>
</comment>
<comment type="similarity">
    <text evidence="1 4 5">Belongs to the tRNA pseudouridine synthase TruA family.</text>
</comment>
<keyword evidence="8" id="KW-1185">Reference proteome</keyword>
<dbReference type="HAMAP" id="MF_00171">
    <property type="entry name" value="TruA"/>
    <property type="match status" value="1"/>
</dbReference>
<comment type="function">
    <text evidence="4">Formation of pseudouridine at positions 38, 39 and 40 in the anticodon stem and loop of transfer RNAs.</text>
</comment>
<dbReference type="CDD" id="cd02570">
    <property type="entry name" value="PseudoU_synth_EcTruA"/>
    <property type="match status" value="1"/>
</dbReference>
<organism evidence="7 8">
    <name type="scientific">Mucilaginibacter angelicae</name>
    <dbReference type="NCBI Taxonomy" id="869718"/>
    <lineage>
        <taxon>Bacteria</taxon>
        <taxon>Pseudomonadati</taxon>
        <taxon>Bacteroidota</taxon>
        <taxon>Sphingobacteriia</taxon>
        <taxon>Sphingobacteriales</taxon>
        <taxon>Sphingobacteriaceae</taxon>
        <taxon>Mucilaginibacter</taxon>
    </lineage>
</organism>
<keyword evidence="2 4" id="KW-0819">tRNA processing</keyword>
<comment type="subunit">
    <text evidence="4">Homodimer.</text>
</comment>
<evidence type="ECO:0000313" key="8">
    <source>
        <dbReference type="Proteomes" id="UP001589828"/>
    </source>
</evidence>
<feature type="active site" description="Nucleophile" evidence="4">
    <location>
        <position position="51"/>
    </location>
</feature>
<dbReference type="RefSeq" id="WP_377022821.1">
    <property type="nucleotide sequence ID" value="NZ_JBHLTS010000021.1"/>
</dbReference>
<dbReference type="PIRSF" id="PIRSF001430">
    <property type="entry name" value="tRNA_psdUrid_synth"/>
    <property type="match status" value="1"/>
</dbReference>
<dbReference type="PANTHER" id="PTHR11142:SF0">
    <property type="entry name" value="TRNA PSEUDOURIDINE SYNTHASE-LIKE 1"/>
    <property type="match status" value="1"/>
</dbReference>
<dbReference type="Pfam" id="PF01416">
    <property type="entry name" value="PseudoU_synth_1"/>
    <property type="match status" value="1"/>
</dbReference>
<dbReference type="EMBL" id="JBHLTS010000021">
    <property type="protein sequence ID" value="MFC0514978.1"/>
    <property type="molecule type" value="Genomic_DNA"/>
</dbReference>
<accession>A0ABV6L6A5</accession>
<evidence type="ECO:0000259" key="6">
    <source>
        <dbReference type="Pfam" id="PF01416"/>
    </source>
</evidence>
<evidence type="ECO:0000256" key="1">
    <source>
        <dbReference type="ARBA" id="ARBA00009375"/>
    </source>
</evidence>
<dbReference type="InterPro" id="IPR020097">
    <property type="entry name" value="PsdUridine_synth_TruA_a/b_dom"/>
</dbReference>
<dbReference type="InterPro" id="IPR020095">
    <property type="entry name" value="PsdUridine_synth_TruA_C"/>
</dbReference>
<dbReference type="EC" id="5.4.99.12" evidence="4"/>
<feature type="domain" description="Pseudouridine synthase I TruA alpha/beta" evidence="6">
    <location>
        <begin position="149"/>
        <end position="243"/>
    </location>
</feature>
<feature type="binding site" evidence="4">
    <location>
        <position position="108"/>
    </location>
    <ligand>
        <name>substrate</name>
    </ligand>
</feature>
<dbReference type="GO" id="GO:0160147">
    <property type="term" value="F:tRNA pseudouridine(38-40) synthase activity"/>
    <property type="evidence" value="ECO:0007669"/>
    <property type="project" value="UniProtKB-EC"/>
</dbReference>
<sequence>MRYFFHIGYHGTRYSGWQRLSKFSSVQEVIETALSRILKHPVAIVGCGRTDAKVHASQFFFHADIDDNLDFDLLFRLNKLLPDDIAVFDIISMQGEPHARFDAVKRTYDYFIHNYKDPFLSGLSSFYRDQDLDLEAMKRAVAILPNYTDFRAMCKMPDRVEHTICHIKSVGLYIDAKGDKLRFNITANRFLNRMIRIIVGRLLEIGKGQMSTDEFEFYIANKQTPKIIIPAHPQGLYLSKVTYRYLDLEPRSAFPLLNSVDWHPL</sequence>
<dbReference type="InterPro" id="IPR020094">
    <property type="entry name" value="TruA/RsuA/RluB/E/F_N"/>
</dbReference>
<protein>
    <recommendedName>
        <fullName evidence="4">tRNA pseudouridine synthase A</fullName>
        <ecNumber evidence="4">5.4.99.12</ecNumber>
    </recommendedName>
    <alternativeName>
        <fullName evidence="4">tRNA pseudouridine(38-40) synthase</fullName>
    </alternativeName>
    <alternativeName>
        <fullName evidence="4">tRNA pseudouridylate synthase I</fullName>
    </alternativeName>
    <alternativeName>
        <fullName evidence="4">tRNA-uridine isomerase I</fullName>
    </alternativeName>
</protein>